<feature type="transmembrane region" description="Helical" evidence="8">
    <location>
        <begin position="211"/>
        <end position="231"/>
    </location>
</feature>
<evidence type="ECO:0000313" key="11">
    <source>
        <dbReference type="Proteomes" id="UP000550401"/>
    </source>
</evidence>
<evidence type="ECO:0000256" key="1">
    <source>
        <dbReference type="ARBA" id="ARBA00004651"/>
    </source>
</evidence>
<dbReference type="AlphaFoldDB" id="A0A839EYU7"/>
<evidence type="ECO:0000259" key="9">
    <source>
        <dbReference type="Pfam" id="PF13231"/>
    </source>
</evidence>
<dbReference type="GO" id="GO:0005886">
    <property type="term" value="C:plasma membrane"/>
    <property type="evidence" value="ECO:0007669"/>
    <property type="project" value="UniProtKB-SubCell"/>
</dbReference>
<dbReference type="Pfam" id="PF13231">
    <property type="entry name" value="PMT_2"/>
    <property type="match status" value="1"/>
</dbReference>
<evidence type="ECO:0000256" key="5">
    <source>
        <dbReference type="ARBA" id="ARBA00022692"/>
    </source>
</evidence>
<dbReference type="InterPro" id="IPR038731">
    <property type="entry name" value="RgtA/B/C-like"/>
</dbReference>
<organism evidence="10 11">
    <name type="scientific">Dokdonella fugitiva</name>
    <dbReference type="NCBI Taxonomy" id="328517"/>
    <lineage>
        <taxon>Bacteria</taxon>
        <taxon>Pseudomonadati</taxon>
        <taxon>Pseudomonadota</taxon>
        <taxon>Gammaproteobacteria</taxon>
        <taxon>Lysobacterales</taxon>
        <taxon>Rhodanobacteraceae</taxon>
        <taxon>Dokdonella</taxon>
    </lineage>
</organism>
<dbReference type="Proteomes" id="UP000550401">
    <property type="component" value="Unassembled WGS sequence"/>
</dbReference>
<comment type="caution">
    <text evidence="10">The sequence shown here is derived from an EMBL/GenBank/DDBJ whole genome shotgun (WGS) entry which is preliminary data.</text>
</comment>
<keyword evidence="4 10" id="KW-0808">Transferase</keyword>
<proteinExistence type="predicted"/>
<accession>A0A839EYU7</accession>
<keyword evidence="5 8" id="KW-0812">Transmembrane</keyword>
<dbReference type="GO" id="GO:0016763">
    <property type="term" value="F:pentosyltransferase activity"/>
    <property type="evidence" value="ECO:0007669"/>
    <property type="project" value="TreeGrafter"/>
</dbReference>
<keyword evidence="6 8" id="KW-1133">Transmembrane helix</keyword>
<evidence type="ECO:0000256" key="6">
    <source>
        <dbReference type="ARBA" id="ARBA00022989"/>
    </source>
</evidence>
<protein>
    <submittedName>
        <fullName evidence="10">4-amino-4-deoxy-L-arabinose transferase-like glycosyltransferase</fullName>
    </submittedName>
</protein>
<gene>
    <name evidence="10" type="ORF">FHW12_002037</name>
</gene>
<evidence type="ECO:0000256" key="7">
    <source>
        <dbReference type="ARBA" id="ARBA00023136"/>
    </source>
</evidence>
<dbReference type="RefSeq" id="WP_182530859.1">
    <property type="nucleotide sequence ID" value="NZ_JACGXL010000002.1"/>
</dbReference>
<dbReference type="PANTHER" id="PTHR33908:SF3">
    <property type="entry name" value="UNDECAPRENYL PHOSPHATE-ALPHA-4-AMINO-4-DEOXY-L-ARABINOSE ARABINOSYL TRANSFERASE"/>
    <property type="match status" value="1"/>
</dbReference>
<feature type="transmembrane region" description="Helical" evidence="8">
    <location>
        <begin position="299"/>
        <end position="319"/>
    </location>
</feature>
<dbReference type="PANTHER" id="PTHR33908">
    <property type="entry name" value="MANNOSYLTRANSFERASE YKCB-RELATED"/>
    <property type="match status" value="1"/>
</dbReference>
<feature type="transmembrane region" description="Helical" evidence="8">
    <location>
        <begin position="377"/>
        <end position="401"/>
    </location>
</feature>
<feature type="transmembrane region" description="Helical" evidence="8">
    <location>
        <begin position="70"/>
        <end position="103"/>
    </location>
</feature>
<dbReference type="InterPro" id="IPR050297">
    <property type="entry name" value="LipidA_mod_glycosyltrf_83"/>
</dbReference>
<feature type="transmembrane region" description="Helical" evidence="8">
    <location>
        <begin position="408"/>
        <end position="426"/>
    </location>
</feature>
<feature type="transmembrane region" description="Helical" evidence="8">
    <location>
        <begin position="325"/>
        <end position="341"/>
    </location>
</feature>
<feature type="transmembrane region" description="Helical" evidence="8">
    <location>
        <begin position="267"/>
        <end position="287"/>
    </location>
</feature>
<keyword evidence="2" id="KW-1003">Cell membrane</keyword>
<dbReference type="GO" id="GO:0010041">
    <property type="term" value="P:response to iron(III) ion"/>
    <property type="evidence" value="ECO:0007669"/>
    <property type="project" value="TreeGrafter"/>
</dbReference>
<evidence type="ECO:0000256" key="3">
    <source>
        <dbReference type="ARBA" id="ARBA00022676"/>
    </source>
</evidence>
<feature type="transmembrane region" description="Helical" evidence="8">
    <location>
        <begin position="123"/>
        <end position="152"/>
    </location>
</feature>
<keyword evidence="11" id="KW-1185">Reference proteome</keyword>
<feature type="domain" description="Glycosyltransferase RgtA/B/C/D-like" evidence="9">
    <location>
        <begin position="66"/>
        <end position="219"/>
    </location>
</feature>
<evidence type="ECO:0000256" key="8">
    <source>
        <dbReference type="SAM" id="Phobius"/>
    </source>
</evidence>
<dbReference type="GO" id="GO:0009103">
    <property type="term" value="P:lipopolysaccharide biosynthetic process"/>
    <property type="evidence" value="ECO:0007669"/>
    <property type="project" value="TreeGrafter"/>
</dbReference>
<evidence type="ECO:0000256" key="2">
    <source>
        <dbReference type="ARBA" id="ARBA00022475"/>
    </source>
</evidence>
<name>A0A839EYU7_9GAMM</name>
<feature type="transmembrane region" description="Helical" evidence="8">
    <location>
        <begin position="12"/>
        <end position="32"/>
    </location>
</feature>
<feature type="transmembrane region" description="Helical" evidence="8">
    <location>
        <begin position="172"/>
        <end position="199"/>
    </location>
</feature>
<sequence length="547" mass="59219">MFPSNAPDWRAILSHPLTAAALLLLPIVFLLGPLPIDETRYLAVAWEMRQTGEFLVPHLNGATYAHKPPLLFWLINAGWLLTGVHAWTARAMTLLCSLASLLLMQRLTLRLTGSAATARASMWFLLGAIYFALFSNAIMFDVPLATCVLLALHGVLDLVQARTRRGVLLTGGAIGLGILVKGPVMLLDVAFVALAAPWWSGDRLAGRRARYFGAFALSILVGAIIGLAWAIPAALHGGEAYARAIFLNQTLDRIGGVKGTSAHGRPWWWYLAVFPLMLLPWPLAMRRGAVKLRELAAQVPWRFGMAWVAPTFVAFSLVGGKQPHYLLPMIPGVALLLAFALERDALRVRAGAFGLFLVLFGTATAALPWLAPRLPSLAFAAEVSPLWGCIIAAIGVALAFGHTRFAQPAGAAVAMVAVALVIKLAVIQGSGDRYDVGALATRIHDAQERGQPVVHLGWHHGVFEFAGRLTRPLPALDTLESFQAWAREHPDGYVVSFYRRFRFRAEPAHAQRFRGGEVSMWKASDALASGVDPASSHAGDEPDESDD</sequence>
<keyword evidence="7 8" id="KW-0472">Membrane</keyword>
<feature type="transmembrane region" description="Helical" evidence="8">
    <location>
        <begin position="353"/>
        <end position="371"/>
    </location>
</feature>
<dbReference type="EMBL" id="JACGXL010000002">
    <property type="protein sequence ID" value="MBA8887823.1"/>
    <property type="molecule type" value="Genomic_DNA"/>
</dbReference>
<evidence type="ECO:0000256" key="4">
    <source>
        <dbReference type="ARBA" id="ARBA00022679"/>
    </source>
</evidence>
<evidence type="ECO:0000313" key="10">
    <source>
        <dbReference type="EMBL" id="MBA8887823.1"/>
    </source>
</evidence>
<reference evidence="10 11" key="1">
    <citation type="submission" date="2020-07" db="EMBL/GenBank/DDBJ databases">
        <title>Genomic Encyclopedia of Type Strains, Phase IV (KMG-V): Genome sequencing to study the core and pangenomes of soil and plant-associated prokaryotes.</title>
        <authorList>
            <person name="Whitman W."/>
        </authorList>
    </citation>
    <scope>NUCLEOTIDE SEQUENCE [LARGE SCALE GENOMIC DNA]</scope>
    <source>
        <strain evidence="10 11">RH2WT43</strain>
    </source>
</reference>
<comment type="subcellular location">
    <subcellularLocation>
        <location evidence="1">Cell membrane</location>
        <topology evidence="1">Multi-pass membrane protein</topology>
    </subcellularLocation>
</comment>
<keyword evidence="3" id="KW-0328">Glycosyltransferase</keyword>